<dbReference type="Gene3D" id="3.60.21.70">
    <property type="entry name" value="PhoD-like phosphatase"/>
    <property type="match status" value="1"/>
</dbReference>
<feature type="signal peptide" evidence="1">
    <location>
        <begin position="1"/>
        <end position="25"/>
    </location>
</feature>
<dbReference type="InterPro" id="IPR018946">
    <property type="entry name" value="PhoD-like_MPP"/>
</dbReference>
<reference evidence="4 5" key="1">
    <citation type="submission" date="2020-07" db="EMBL/GenBank/DDBJ databases">
        <authorList>
            <person name="Feng X."/>
        </authorList>
    </citation>
    <scope>NUCLEOTIDE SEQUENCE [LARGE SCALE GENOMIC DNA]</scope>
    <source>
        <strain evidence="4 5">JCM31066</strain>
    </source>
</reference>
<sequence length="445" mass="49823">MSHRPIPVFLALLLPLLLLGTHAQAQLQSGPLVGYVDMREAALWAQTDSATLVQFAYWPEGQPDQRATTPSALTRQEDDYAVTLIAGGLQPGTKYLYELLLDGKKAALDYDTSFSTPPDYRDRTPPPDFTVALGGGNYVNDKPFDPPNRIPGDSYHIMLAIMAKNPAFMLWLGNNITLREADWGSKSGMLARYHHNRALPELQPLVASVPSVATWSTHDFGPEGADRYFLGRNHAREAFRTYWPNPQYGLDEDLGLACSVRWGDAEFFVLDDRSFRDLTPLTAERRQILGEAQARWLLQSLRKSTATFKVIVMGSPFLNPAEHPDHYTAATQERDKLLQQITWAEISGLFFVSGGKDFGELTKVVRASAPDVYEVTVGPMTGRPSEDTGELNYFRVPNTTVFERQFATLRFHGPEDARQLTTTLYNADGIEQWSRTFNRSDMGAQ</sequence>
<feature type="domain" description="DUF7800" evidence="3">
    <location>
        <begin position="25"/>
        <end position="116"/>
    </location>
</feature>
<evidence type="ECO:0000313" key="4">
    <source>
        <dbReference type="EMBL" id="MBC2596190.1"/>
    </source>
</evidence>
<evidence type="ECO:0000259" key="3">
    <source>
        <dbReference type="Pfam" id="PF25077"/>
    </source>
</evidence>
<protein>
    <submittedName>
        <fullName evidence="4">Alkaline phosphatase D family protein</fullName>
    </submittedName>
</protein>
<dbReference type="EMBL" id="JACHVB010000063">
    <property type="protein sequence ID" value="MBC2596190.1"/>
    <property type="molecule type" value="Genomic_DNA"/>
</dbReference>
<evidence type="ECO:0000256" key="1">
    <source>
        <dbReference type="SAM" id="SignalP"/>
    </source>
</evidence>
<dbReference type="InterPro" id="IPR038607">
    <property type="entry name" value="PhoD-like_sf"/>
</dbReference>
<accession>A0A842HJ76</accession>
<gene>
    <name evidence="4" type="ORF">H5P28_18125</name>
</gene>
<dbReference type="Pfam" id="PF25077">
    <property type="entry name" value="DUF7800"/>
    <property type="match status" value="1"/>
</dbReference>
<organism evidence="4 5">
    <name type="scientific">Ruficoccus amylovorans</name>
    <dbReference type="NCBI Taxonomy" id="1804625"/>
    <lineage>
        <taxon>Bacteria</taxon>
        <taxon>Pseudomonadati</taxon>
        <taxon>Verrucomicrobiota</taxon>
        <taxon>Opitutia</taxon>
        <taxon>Puniceicoccales</taxon>
        <taxon>Cerasicoccaceae</taxon>
        <taxon>Ruficoccus</taxon>
    </lineage>
</organism>
<feature type="chain" id="PRO_5032532898" evidence="1">
    <location>
        <begin position="26"/>
        <end position="445"/>
    </location>
</feature>
<dbReference type="InterPro" id="IPR029052">
    <property type="entry name" value="Metallo-depent_PP-like"/>
</dbReference>
<dbReference type="InterPro" id="IPR056702">
    <property type="entry name" value="DUF7800"/>
</dbReference>
<dbReference type="Proteomes" id="UP000546464">
    <property type="component" value="Unassembled WGS sequence"/>
</dbReference>
<dbReference type="PANTHER" id="PTHR33987:SF1">
    <property type="entry name" value="CALCINEURIN-LIKE METALLO-PHOSPHOESTERASE SUPERFAMILY PROTEIN"/>
    <property type="match status" value="1"/>
</dbReference>
<keyword evidence="5" id="KW-1185">Reference proteome</keyword>
<dbReference type="PANTHER" id="PTHR33987">
    <property type="entry name" value="CALCINEURIN-LIKE METALLO-PHOSPHOESTERASE SUPERFAMILY PROTEIN"/>
    <property type="match status" value="1"/>
</dbReference>
<dbReference type="Pfam" id="PF09423">
    <property type="entry name" value="PhoD"/>
    <property type="match status" value="1"/>
</dbReference>
<evidence type="ECO:0000259" key="2">
    <source>
        <dbReference type="Pfam" id="PF09423"/>
    </source>
</evidence>
<dbReference type="AlphaFoldDB" id="A0A842HJ76"/>
<dbReference type="SUPFAM" id="SSF56300">
    <property type="entry name" value="Metallo-dependent phosphatases"/>
    <property type="match status" value="1"/>
</dbReference>
<evidence type="ECO:0000313" key="5">
    <source>
        <dbReference type="Proteomes" id="UP000546464"/>
    </source>
</evidence>
<name>A0A842HJ76_9BACT</name>
<dbReference type="RefSeq" id="WP_185677106.1">
    <property type="nucleotide sequence ID" value="NZ_JACHVB010000063.1"/>
</dbReference>
<comment type="caution">
    <text evidence="4">The sequence shown here is derived from an EMBL/GenBank/DDBJ whole genome shotgun (WGS) entry which is preliminary data.</text>
</comment>
<feature type="domain" description="PhoD-like phosphatase metallophosphatase" evidence="2">
    <location>
        <begin position="191"/>
        <end position="355"/>
    </location>
</feature>
<proteinExistence type="predicted"/>
<keyword evidence="1" id="KW-0732">Signal</keyword>